<dbReference type="PROSITE" id="PS51257">
    <property type="entry name" value="PROKAR_LIPOPROTEIN"/>
    <property type="match status" value="1"/>
</dbReference>
<sequence>MGRYKYFLLVGLMLSFFGCKSSQVFYNKNGQLKNIPDYKLINSTETKYIDCHSIFYKKFKAEFDFKGESKSFKGNLYVLKDSSIVVSINPLMGIELLRVKLQPGKVEIIDRTKKVYSHGDYRILWDKFLIEMDFYTLQSILLNELFAYPIGDNDKHLKRYKHYCSDNVYQLQSLKEGKFTRKYKKDKTTNIIYHQFSILPEIFKISKVYIKDFEVNSEITIEYGKFIEVQSGLVPSTILFNGQRGSDNFSLTIQFDHIDINSQNSIGFKVSGKYKKVDLSNEH</sequence>
<accession>A0ABS1HGI5</accession>
<comment type="caution">
    <text evidence="1">The sequence shown here is derived from an EMBL/GenBank/DDBJ whole genome shotgun (WGS) entry which is preliminary data.</text>
</comment>
<gene>
    <name evidence="1" type="ORF">JIV24_04540</name>
</gene>
<evidence type="ECO:0000313" key="2">
    <source>
        <dbReference type="Proteomes" id="UP000605676"/>
    </source>
</evidence>
<dbReference type="EMBL" id="JAENRR010000007">
    <property type="protein sequence ID" value="MBK3516600.1"/>
    <property type="molecule type" value="Genomic_DNA"/>
</dbReference>
<dbReference type="Pfam" id="PF14125">
    <property type="entry name" value="DUF4292"/>
    <property type="match status" value="1"/>
</dbReference>
<dbReference type="Proteomes" id="UP000605676">
    <property type="component" value="Unassembled WGS sequence"/>
</dbReference>
<proteinExistence type="predicted"/>
<reference evidence="1 2" key="1">
    <citation type="submission" date="2021-01" db="EMBL/GenBank/DDBJ databases">
        <title>Carboxyliciviraga sp.nov., isolated from coastal sediments.</title>
        <authorList>
            <person name="Lu D."/>
            <person name="Zhang T."/>
        </authorList>
    </citation>
    <scope>NUCLEOTIDE SEQUENCE [LARGE SCALE GENOMIC DNA]</scope>
    <source>
        <strain evidence="1 2">N1Y132</strain>
    </source>
</reference>
<organism evidence="1 2">
    <name type="scientific">Carboxylicivirga marina</name>
    <dbReference type="NCBI Taxonomy" id="2800988"/>
    <lineage>
        <taxon>Bacteria</taxon>
        <taxon>Pseudomonadati</taxon>
        <taxon>Bacteroidota</taxon>
        <taxon>Bacteroidia</taxon>
        <taxon>Marinilabiliales</taxon>
        <taxon>Marinilabiliaceae</taxon>
        <taxon>Carboxylicivirga</taxon>
    </lineage>
</organism>
<keyword evidence="2" id="KW-1185">Reference proteome</keyword>
<name>A0ABS1HGI5_9BACT</name>
<dbReference type="InterPro" id="IPR025634">
    <property type="entry name" value="DUF4292"/>
</dbReference>
<protein>
    <submittedName>
        <fullName evidence="1">DUF4292 domain-containing protein</fullName>
    </submittedName>
</protein>
<dbReference type="RefSeq" id="WP_200463828.1">
    <property type="nucleotide sequence ID" value="NZ_JAENRR010000007.1"/>
</dbReference>
<evidence type="ECO:0000313" key="1">
    <source>
        <dbReference type="EMBL" id="MBK3516600.1"/>
    </source>
</evidence>